<sequence>MPPYPIELQKWWMSSGYDFLTKLFEIDHLNCKQRDVGFAQTVQRRLRGFDNDQNIHEQLQGAILDIRKSLRIRYDSNRRKKLKEAAHYVFRRPDDGGLVQEHALEGLGYLDAMEIHGLTLFTAAKLSAESGTCESGLLELAEELHQAASKRYGQFHMGFRARILLNELETYNSDVSRPVQIMAVLNSLFPAMVFLEDTEDFDPSPCTPGLRDSIRFSIYEHLMGENPFSMNEMKALETRLLGWCDIPSYAQSHEALARYIEESKKREEVCLGILDAAERQPKPIYVIQSPDSSISSLTISERSITEMADSPITPTTTANADGRNGPSRPCGSPTTIASTTSVSKYLLESRSGREILPSQTDLAAFASEDWEGTPSEILEPMSADEFDQHPITRDLNIKVSEMANLGLLLPKRPETRTFYPSITVLRHMRTDASLRAKSTEDVFIGRVQDEKYAPIKGKESHDAICNSQDSQRTLTGAGNNKLDISSRSTPRSPVSQFSRINEHITLLEQPQVPGSSPNSESKTESFSSNTGKGRQFHTLPPLRSLSIVRKKSQDKIKSTFSLERTKSQNSSTVLARAGNSDTRAFSQQLAPSKAQRGATHRSKHTPITISNLSSTFQHQVTSIESPKSPTPDRQTTSDTPSSTFRKRFRRHLNTVANRPPSQPTKNWSPFDEPDRSSDIPCSSPWILGKPEDETEREKRAEYFREQAEQEAQRSPTPNPQNSTSLTALTSSVSSPSVSS</sequence>
<feature type="compositionally biased region" description="Polar residues" evidence="1">
    <location>
        <begin position="470"/>
        <end position="499"/>
    </location>
</feature>
<feature type="compositionally biased region" description="Polar residues" evidence="1">
    <location>
        <begin position="605"/>
        <end position="643"/>
    </location>
</feature>
<organism evidence="2 3">
    <name type="scientific">Clonostachys rhizophaga</name>
    <dbReference type="NCBI Taxonomy" id="160324"/>
    <lineage>
        <taxon>Eukaryota</taxon>
        <taxon>Fungi</taxon>
        <taxon>Dikarya</taxon>
        <taxon>Ascomycota</taxon>
        <taxon>Pezizomycotina</taxon>
        <taxon>Sordariomycetes</taxon>
        <taxon>Hypocreomycetidae</taxon>
        <taxon>Hypocreales</taxon>
        <taxon>Bionectriaceae</taxon>
        <taxon>Clonostachys</taxon>
    </lineage>
</organism>
<feature type="compositionally biased region" description="Basic and acidic residues" evidence="1">
    <location>
        <begin position="689"/>
        <end position="711"/>
    </location>
</feature>
<keyword evidence="3" id="KW-1185">Reference proteome</keyword>
<feature type="compositionally biased region" description="Polar residues" evidence="1">
    <location>
        <begin position="558"/>
        <end position="590"/>
    </location>
</feature>
<comment type="caution">
    <text evidence="2">The sequence shown here is derived from an EMBL/GenBank/DDBJ whole genome shotgun (WGS) entry which is preliminary data.</text>
</comment>
<dbReference type="EMBL" id="CABFNQ020000551">
    <property type="protein sequence ID" value="CAH0019077.1"/>
    <property type="molecule type" value="Genomic_DNA"/>
</dbReference>
<evidence type="ECO:0000313" key="2">
    <source>
        <dbReference type="EMBL" id="CAH0019077.1"/>
    </source>
</evidence>
<protein>
    <submittedName>
        <fullName evidence="2">Uncharacterized protein</fullName>
    </submittedName>
</protein>
<feature type="region of interest" description="Disordered" evidence="1">
    <location>
        <begin position="558"/>
        <end position="739"/>
    </location>
</feature>
<gene>
    <name evidence="2" type="ORF">CRHIZ90672A_00011400</name>
</gene>
<feature type="region of interest" description="Disordered" evidence="1">
    <location>
        <begin position="310"/>
        <end position="337"/>
    </location>
</feature>
<feature type="compositionally biased region" description="Low complexity" evidence="1">
    <location>
        <begin position="722"/>
        <end position="739"/>
    </location>
</feature>
<dbReference type="AlphaFoldDB" id="A0A9N9VAN5"/>
<evidence type="ECO:0000256" key="1">
    <source>
        <dbReference type="SAM" id="MobiDB-lite"/>
    </source>
</evidence>
<feature type="compositionally biased region" description="Polar residues" evidence="1">
    <location>
        <begin position="712"/>
        <end position="721"/>
    </location>
</feature>
<dbReference type="OrthoDB" id="4889313at2759"/>
<feature type="region of interest" description="Disordered" evidence="1">
    <location>
        <begin position="470"/>
        <end position="538"/>
    </location>
</feature>
<name>A0A9N9VAN5_9HYPO</name>
<dbReference type="Proteomes" id="UP000696573">
    <property type="component" value="Unassembled WGS sequence"/>
</dbReference>
<accession>A0A9N9VAN5</accession>
<feature type="compositionally biased region" description="Polar residues" evidence="1">
    <location>
        <begin position="512"/>
        <end position="532"/>
    </location>
</feature>
<proteinExistence type="predicted"/>
<reference evidence="2" key="1">
    <citation type="submission" date="2021-10" db="EMBL/GenBank/DDBJ databases">
        <authorList>
            <person name="Piombo E."/>
        </authorList>
    </citation>
    <scope>NUCLEOTIDE SEQUENCE</scope>
</reference>
<evidence type="ECO:0000313" key="3">
    <source>
        <dbReference type="Proteomes" id="UP000696573"/>
    </source>
</evidence>